<dbReference type="PRINTS" id="PR00598">
    <property type="entry name" value="HTHMARR"/>
</dbReference>
<dbReference type="PANTHER" id="PTHR33164:SF43">
    <property type="entry name" value="HTH-TYPE TRANSCRIPTIONAL REPRESSOR YETL"/>
    <property type="match status" value="1"/>
</dbReference>
<evidence type="ECO:0000313" key="2">
    <source>
        <dbReference type="EMBL" id="PXW67270.1"/>
    </source>
</evidence>
<keyword evidence="3" id="KW-1185">Reference proteome</keyword>
<dbReference type="RefSeq" id="WP_062342972.1">
    <property type="nucleotide sequence ID" value="NZ_QJJM01000033.1"/>
</dbReference>
<dbReference type="PROSITE" id="PS50995">
    <property type="entry name" value="HTH_MARR_2"/>
    <property type="match status" value="1"/>
</dbReference>
<dbReference type="Pfam" id="PF12802">
    <property type="entry name" value="MarR_2"/>
    <property type="match status" value="1"/>
</dbReference>
<dbReference type="Proteomes" id="UP000248014">
    <property type="component" value="Unassembled WGS sequence"/>
</dbReference>
<name>A0A2V3UR26_9SPHN</name>
<evidence type="ECO:0000259" key="1">
    <source>
        <dbReference type="PROSITE" id="PS50995"/>
    </source>
</evidence>
<dbReference type="SUPFAM" id="SSF46785">
    <property type="entry name" value="Winged helix' DNA-binding domain"/>
    <property type="match status" value="1"/>
</dbReference>
<dbReference type="InterPro" id="IPR036390">
    <property type="entry name" value="WH_DNA-bd_sf"/>
</dbReference>
<dbReference type="PANTHER" id="PTHR33164">
    <property type="entry name" value="TRANSCRIPTIONAL REGULATOR, MARR FAMILY"/>
    <property type="match status" value="1"/>
</dbReference>
<evidence type="ECO:0000313" key="3">
    <source>
        <dbReference type="Proteomes" id="UP000248014"/>
    </source>
</evidence>
<dbReference type="SMART" id="SM00347">
    <property type="entry name" value="HTH_MARR"/>
    <property type="match status" value="1"/>
</dbReference>
<dbReference type="EMBL" id="QJJM01000033">
    <property type="protein sequence ID" value="PXW67270.1"/>
    <property type="molecule type" value="Genomic_DNA"/>
</dbReference>
<gene>
    <name evidence="2" type="ORF">C7451_1336</name>
</gene>
<protein>
    <submittedName>
        <fullName evidence="2">MarR family transcriptional regulator</fullName>
    </submittedName>
</protein>
<dbReference type="Gene3D" id="1.10.10.10">
    <property type="entry name" value="Winged helix-like DNA-binding domain superfamily/Winged helix DNA-binding domain"/>
    <property type="match status" value="1"/>
</dbReference>
<reference evidence="2 3" key="1">
    <citation type="submission" date="2018-05" db="EMBL/GenBank/DDBJ databases">
        <title>Genomic Encyclopedia of Type Strains, Phase IV (KMG-IV): sequencing the most valuable type-strain genomes for metagenomic binning, comparative biology and taxonomic classification.</title>
        <authorList>
            <person name="Goeker M."/>
        </authorList>
    </citation>
    <scope>NUCLEOTIDE SEQUENCE [LARGE SCALE GENOMIC DNA]</scope>
    <source>
        <strain evidence="2 3">DSM 3183</strain>
    </source>
</reference>
<dbReference type="InterPro" id="IPR036388">
    <property type="entry name" value="WH-like_DNA-bd_sf"/>
</dbReference>
<dbReference type="GO" id="GO:0003700">
    <property type="term" value="F:DNA-binding transcription factor activity"/>
    <property type="evidence" value="ECO:0007669"/>
    <property type="project" value="InterPro"/>
</dbReference>
<feature type="domain" description="HTH marR-type" evidence="1">
    <location>
        <begin position="28"/>
        <end position="147"/>
    </location>
</feature>
<comment type="caution">
    <text evidence="2">The sequence shown here is derived from an EMBL/GenBank/DDBJ whole genome shotgun (WGS) entry which is preliminary data.</text>
</comment>
<dbReference type="GO" id="GO:0006950">
    <property type="term" value="P:response to stress"/>
    <property type="evidence" value="ECO:0007669"/>
    <property type="project" value="TreeGrafter"/>
</dbReference>
<dbReference type="InterPro" id="IPR039422">
    <property type="entry name" value="MarR/SlyA-like"/>
</dbReference>
<organism evidence="2 3">
    <name type="scientific">Blastomonas natatoria</name>
    <dbReference type="NCBI Taxonomy" id="34015"/>
    <lineage>
        <taxon>Bacteria</taxon>
        <taxon>Pseudomonadati</taxon>
        <taxon>Pseudomonadota</taxon>
        <taxon>Alphaproteobacteria</taxon>
        <taxon>Sphingomonadales</taxon>
        <taxon>Sphingomonadaceae</taxon>
        <taxon>Blastomonas</taxon>
    </lineage>
</organism>
<dbReference type="AlphaFoldDB" id="A0A2V3UR26"/>
<dbReference type="OrthoDB" id="582199at2"/>
<accession>A0A2V3UR26</accession>
<dbReference type="InterPro" id="IPR000835">
    <property type="entry name" value="HTH_MarR-typ"/>
</dbReference>
<sequence length="147" mass="16730">MFFLKELPSRQMVDGYADQFADVDVDRVLDALRLMRRASLLIRELEAYFARHDLSQLRFLMMILIDREPERNCLAASEIAERLDVSRPVVTRTLQGLERAGLIAISENSEDARSRNVTLTLSGKAKLDEVLPGYFAILHRPDPAADK</sequence>
<proteinExistence type="predicted"/>